<organism evidence="1 2">
    <name type="scientific">Marispirochaeta aestuarii</name>
    <dbReference type="NCBI Taxonomy" id="1963862"/>
    <lineage>
        <taxon>Bacteria</taxon>
        <taxon>Pseudomonadati</taxon>
        <taxon>Spirochaetota</taxon>
        <taxon>Spirochaetia</taxon>
        <taxon>Spirochaetales</taxon>
        <taxon>Spirochaetaceae</taxon>
        <taxon>Marispirochaeta</taxon>
    </lineage>
</organism>
<dbReference type="AlphaFoldDB" id="A0A1Y1RUB4"/>
<evidence type="ECO:0000313" key="2">
    <source>
        <dbReference type="Proteomes" id="UP000192343"/>
    </source>
</evidence>
<proteinExistence type="predicted"/>
<name>A0A1Y1RUB4_9SPIO</name>
<accession>A0A1Y1RUB4</accession>
<sequence>MKYSLFTQTYQQKYTVRMEESQDNGKINVFSGLIEGMNPELTPGEPQRFIFEKRTYLVHI</sequence>
<keyword evidence="2" id="KW-1185">Reference proteome</keyword>
<dbReference type="Proteomes" id="UP000192343">
    <property type="component" value="Unassembled WGS sequence"/>
</dbReference>
<protein>
    <submittedName>
        <fullName evidence="1">Uncharacterized protein</fullName>
    </submittedName>
</protein>
<gene>
    <name evidence="1" type="ORF">B4O97_16150</name>
</gene>
<comment type="caution">
    <text evidence="1">The sequence shown here is derived from an EMBL/GenBank/DDBJ whole genome shotgun (WGS) entry which is preliminary data.</text>
</comment>
<evidence type="ECO:0000313" key="1">
    <source>
        <dbReference type="EMBL" id="ORC32594.1"/>
    </source>
</evidence>
<reference evidence="1 2" key="1">
    <citation type="submission" date="2017-03" db="EMBL/GenBank/DDBJ databases">
        <title>Draft Genome sequence of Marispirochaeta sp. strain JC444.</title>
        <authorList>
            <person name="Shivani Y."/>
            <person name="Subhash Y."/>
            <person name="Sasikala C."/>
            <person name="Ramana C."/>
        </authorList>
    </citation>
    <scope>NUCLEOTIDE SEQUENCE [LARGE SCALE GENOMIC DNA]</scope>
    <source>
        <strain evidence="1 2">JC444</strain>
    </source>
</reference>
<dbReference type="EMBL" id="MWQY01000022">
    <property type="protein sequence ID" value="ORC32594.1"/>
    <property type="molecule type" value="Genomic_DNA"/>
</dbReference>